<reference evidence="4" key="2">
    <citation type="submission" date="2022-08" db="EMBL/GenBank/DDBJ databases">
        <authorList>
            <person name="Iruegas-Bocardo F."/>
            <person name="Weisberg A.J."/>
            <person name="Riutta E.R."/>
            <person name="Kilday K."/>
            <person name="Bonkowski J.C."/>
            <person name="Creswell T."/>
            <person name="Daughtrey M.L."/>
            <person name="Rane K."/>
            <person name="Grunwald N.J."/>
            <person name="Chang J.H."/>
            <person name="Putnam M.L."/>
        </authorList>
    </citation>
    <scope>NUCLEOTIDE SEQUENCE</scope>
    <source>
        <strain evidence="4">22-338</strain>
    </source>
</reference>
<feature type="domain" description="FAD dependent oxidoreductase" evidence="3">
    <location>
        <begin position="44"/>
        <end position="394"/>
    </location>
</feature>
<feature type="compositionally biased region" description="Polar residues" evidence="2">
    <location>
        <begin position="1"/>
        <end position="15"/>
    </location>
</feature>
<dbReference type="Proteomes" id="UP001140230">
    <property type="component" value="Unassembled WGS sequence"/>
</dbReference>
<dbReference type="InterPro" id="IPR036188">
    <property type="entry name" value="FAD/NAD-bd_sf"/>
</dbReference>
<dbReference type="Gene3D" id="3.30.9.10">
    <property type="entry name" value="D-Amino Acid Oxidase, subunit A, domain 2"/>
    <property type="match status" value="1"/>
</dbReference>
<dbReference type="InterPro" id="IPR006076">
    <property type="entry name" value="FAD-dep_OxRdtase"/>
</dbReference>
<feature type="region of interest" description="Disordered" evidence="2">
    <location>
        <begin position="1"/>
        <end position="27"/>
    </location>
</feature>
<dbReference type="PANTHER" id="PTHR13847">
    <property type="entry name" value="SARCOSINE DEHYDROGENASE-RELATED"/>
    <property type="match status" value="1"/>
</dbReference>
<evidence type="ECO:0000313" key="5">
    <source>
        <dbReference type="Proteomes" id="UP001140230"/>
    </source>
</evidence>
<dbReference type="EMBL" id="JANWTP010000080">
    <property type="protein sequence ID" value="MDC8639775.1"/>
    <property type="molecule type" value="Genomic_DNA"/>
</dbReference>
<dbReference type="Pfam" id="PF01266">
    <property type="entry name" value="DAO"/>
    <property type="match status" value="1"/>
</dbReference>
<gene>
    <name evidence="4" type="ORF">NY667_18680</name>
</gene>
<reference evidence="4" key="1">
    <citation type="journal article" date="2022" name="Phytopathology">
        <title>Whole genome sequencing-based tracing of a 2022 introduction and outbreak of Xanthomonas hortorum pv. pelargonii.</title>
        <authorList>
            <person name="Iruegas Bocardo F."/>
            <person name="Weisberg A.J."/>
            <person name="Riutta E.R."/>
            <person name="Kilday K.B."/>
            <person name="Bonkowski J.C."/>
            <person name="Creswell T.C."/>
            <person name="Daughtrey M."/>
            <person name="Rane K.K."/>
            <person name="Grunwald N.J."/>
            <person name="Chang J.H."/>
            <person name="Putnam M."/>
        </authorList>
    </citation>
    <scope>NUCLEOTIDE SEQUENCE</scope>
    <source>
        <strain evidence="4">22-338</strain>
    </source>
</reference>
<evidence type="ECO:0000256" key="2">
    <source>
        <dbReference type="SAM" id="MobiDB-lite"/>
    </source>
</evidence>
<evidence type="ECO:0000259" key="3">
    <source>
        <dbReference type="Pfam" id="PF01266"/>
    </source>
</evidence>
<dbReference type="AlphaFoldDB" id="A0A9X4H5T1"/>
<evidence type="ECO:0000256" key="1">
    <source>
        <dbReference type="ARBA" id="ARBA00023002"/>
    </source>
</evidence>
<name>A0A9X4H5T1_9XANT</name>
<accession>A0A9X4H5T1</accession>
<sequence length="439" mass="48170">MMSRTATSLPDTDTPGNGYPDSWYARSTPALPEQPRLQGVERADVCILGAGYTGLTVALALAEAGYKVIVLEARRIGWGASGRNGGQAIVGYGCEQETLEALVGNTDARLLFDFSRDGMRLLRARIERHAIACDWRDGHAHVPLKPRQVQALQHGIVRMAERYDYPLEWWDRAHTRQVLDSPLYLGAMFDPASGHLHPLAYALGLARAALEAGVRIYEDSAVTRQEHGDRVVMHTAQGSVSADFGVMAGNALLHGISASLERHIMPVGTYVGATPPLGEARARALIANDMAVADTNWALDYYRLSADHRLLFGGRASYSSRPPPGLNRLMTQRMHTVFPQLRDVPLETLWGGYVDISRNRAPHWGRLAANVYFAQGFSGHGVAATGLAGHVIAEAITGQSQRLDVFERIPHLPFPGGRLMRTPLLVAAMSWYRLRDALW</sequence>
<proteinExistence type="predicted"/>
<organism evidence="4 5">
    <name type="scientific">Xanthomonas hortorum pv. hederae</name>
    <dbReference type="NCBI Taxonomy" id="453603"/>
    <lineage>
        <taxon>Bacteria</taxon>
        <taxon>Pseudomonadati</taxon>
        <taxon>Pseudomonadota</taxon>
        <taxon>Gammaproteobacteria</taxon>
        <taxon>Lysobacterales</taxon>
        <taxon>Lysobacteraceae</taxon>
        <taxon>Xanthomonas</taxon>
    </lineage>
</organism>
<protein>
    <submittedName>
        <fullName evidence="4">FAD-binding oxidoreductase</fullName>
    </submittedName>
</protein>
<keyword evidence="1" id="KW-0560">Oxidoreductase</keyword>
<evidence type="ECO:0000313" key="4">
    <source>
        <dbReference type="EMBL" id="MDC8639775.1"/>
    </source>
</evidence>
<comment type="caution">
    <text evidence="4">The sequence shown here is derived from an EMBL/GenBank/DDBJ whole genome shotgun (WGS) entry which is preliminary data.</text>
</comment>
<dbReference type="GO" id="GO:0016491">
    <property type="term" value="F:oxidoreductase activity"/>
    <property type="evidence" value="ECO:0007669"/>
    <property type="project" value="UniProtKB-KW"/>
</dbReference>
<dbReference type="SUPFAM" id="SSF51905">
    <property type="entry name" value="FAD/NAD(P)-binding domain"/>
    <property type="match status" value="1"/>
</dbReference>
<dbReference type="Gene3D" id="3.50.50.60">
    <property type="entry name" value="FAD/NAD(P)-binding domain"/>
    <property type="match status" value="1"/>
</dbReference>
<dbReference type="PANTHER" id="PTHR13847:SF281">
    <property type="entry name" value="FAD DEPENDENT OXIDOREDUCTASE DOMAIN-CONTAINING PROTEIN"/>
    <property type="match status" value="1"/>
</dbReference>
<dbReference type="GO" id="GO:0005737">
    <property type="term" value="C:cytoplasm"/>
    <property type="evidence" value="ECO:0007669"/>
    <property type="project" value="TreeGrafter"/>
</dbReference>